<evidence type="ECO:0000256" key="2">
    <source>
        <dbReference type="ARBA" id="ARBA00006739"/>
    </source>
</evidence>
<feature type="region of interest" description="Disordered" evidence="5">
    <location>
        <begin position="116"/>
        <end position="185"/>
    </location>
</feature>
<comment type="similarity">
    <text evidence="2">Belongs to the glycosyltransferase 2 family.</text>
</comment>
<evidence type="ECO:0000256" key="4">
    <source>
        <dbReference type="ARBA" id="ARBA00022679"/>
    </source>
</evidence>
<dbReference type="RefSeq" id="WP_184194341.1">
    <property type="nucleotide sequence ID" value="NZ_JACHGW010000002.1"/>
</dbReference>
<organism evidence="7 8">
    <name type="scientific">Armatimonas rosea</name>
    <dbReference type="NCBI Taxonomy" id="685828"/>
    <lineage>
        <taxon>Bacteria</taxon>
        <taxon>Bacillati</taxon>
        <taxon>Armatimonadota</taxon>
        <taxon>Armatimonadia</taxon>
        <taxon>Armatimonadales</taxon>
        <taxon>Armatimonadaceae</taxon>
        <taxon>Armatimonas</taxon>
    </lineage>
</organism>
<dbReference type="SUPFAM" id="SSF53448">
    <property type="entry name" value="Nucleotide-diphospho-sugar transferases"/>
    <property type="match status" value="1"/>
</dbReference>
<sequence length="372" mass="39594">MLAVIVLNWNGGDDTKRCLESLAASTLPHRVYLVDNGSTDGSLETLTADVVIRNGRNLGFAGGCNVGAKQALADGATHLFFLNNDATLAADTLEKLHAALTDDVVAVSPRIGSLPASLPRLTSLPPAPSLPLKPDFVGGKGGGVRGGGTPPPRSSAPPLLPRNAEPEGEGVGQSEERAEAGGSAQESALPLWFERGQLTLHEFVIARHVTGPGPTDFCSGCALLVRATDFERVGGFDEALFAYYEDIDLCLKLNGKCLVVPDAPAWHKGSASTGGSESPRSLFYTFRNSRTVALRHGSAEQKQQYTRTWLRQGLWLASFVGGRSRDAGAAALLGMLCARLKPSGELPPFPLWLLWPLAILNQKLPRRDRMAI</sequence>
<comment type="pathway">
    <text evidence="1">Cell wall biogenesis; cell wall polysaccharide biosynthesis.</text>
</comment>
<dbReference type="Gene3D" id="3.90.550.10">
    <property type="entry name" value="Spore Coat Polysaccharide Biosynthesis Protein SpsA, Chain A"/>
    <property type="match status" value="1"/>
</dbReference>
<dbReference type="InterPro" id="IPR029044">
    <property type="entry name" value="Nucleotide-diphossugar_trans"/>
</dbReference>
<reference evidence="7 8" key="1">
    <citation type="submission" date="2020-08" db="EMBL/GenBank/DDBJ databases">
        <title>Genomic Encyclopedia of Type Strains, Phase IV (KMG-IV): sequencing the most valuable type-strain genomes for metagenomic binning, comparative biology and taxonomic classification.</title>
        <authorList>
            <person name="Goeker M."/>
        </authorList>
    </citation>
    <scope>NUCLEOTIDE SEQUENCE [LARGE SCALE GENOMIC DNA]</scope>
    <source>
        <strain evidence="7 8">DSM 23562</strain>
    </source>
</reference>
<proteinExistence type="inferred from homology"/>
<keyword evidence="4 7" id="KW-0808">Transferase</keyword>
<accession>A0A7W9SNY9</accession>
<evidence type="ECO:0000256" key="3">
    <source>
        <dbReference type="ARBA" id="ARBA00022676"/>
    </source>
</evidence>
<dbReference type="InterPro" id="IPR001173">
    <property type="entry name" value="Glyco_trans_2-like"/>
</dbReference>
<dbReference type="GO" id="GO:0016757">
    <property type="term" value="F:glycosyltransferase activity"/>
    <property type="evidence" value="ECO:0007669"/>
    <property type="project" value="UniProtKB-KW"/>
</dbReference>
<dbReference type="CDD" id="cd04186">
    <property type="entry name" value="GT_2_like_c"/>
    <property type="match status" value="1"/>
</dbReference>
<name>A0A7W9SNY9_ARMRO</name>
<dbReference type="AlphaFoldDB" id="A0A7W9SNY9"/>
<gene>
    <name evidence="7" type="ORF">HNQ39_001872</name>
</gene>
<evidence type="ECO:0000313" key="7">
    <source>
        <dbReference type="EMBL" id="MBB6050081.1"/>
    </source>
</evidence>
<feature type="compositionally biased region" description="Pro residues" evidence="5">
    <location>
        <begin position="149"/>
        <end position="160"/>
    </location>
</feature>
<dbReference type="Pfam" id="PF00535">
    <property type="entry name" value="Glycos_transf_2"/>
    <property type="match status" value="1"/>
</dbReference>
<evidence type="ECO:0000256" key="1">
    <source>
        <dbReference type="ARBA" id="ARBA00004776"/>
    </source>
</evidence>
<dbReference type="Proteomes" id="UP000520814">
    <property type="component" value="Unassembled WGS sequence"/>
</dbReference>
<protein>
    <submittedName>
        <fullName evidence="7">GT2 family glycosyltransferase</fullName>
    </submittedName>
</protein>
<dbReference type="PANTHER" id="PTHR43179:SF12">
    <property type="entry name" value="GALACTOFURANOSYLTRANSFERASE GLFT2"/>
    <property type="match status" value="1"/>
</dbReference>
<dbReference type="EMBL" id="JACHGW010000002">
    <property type="protein sequence ID" value="MBB6050081.1"/>
    <property type="molecule type" value="Genomic_DNA"/>
</dbReference>
<keyword evidence="8" id="KW-1185">Reference proteome</keyword>
<comment type="caution">
    <text evidence="7">The sequence shown here is derived from an EMBL/GenBank/DDBJ whole genome shotgun (WGS) entry which is preliminary data.</text>
</comment>
<feature type="domain" description="Glycosyltransferase 2-like" evidence="6">
    <location>
        <begin position="4"/>
        <end position="108"/>
    </location>
</feature>
<dbReference type="PANTHER" id="PTHR43179">
    <property type="entry name" value="RHAMNOSYLTRANSFERASE WBBL"/>
    <property type="match status" value="1"/>
</dbReference>
<evidence type="ECO:0000256" key="5">
    <source>
        <dbReference type="SAM" id="MobiDB-lite"/>
    </source>
</evidence>
<keyword evidence="3" id="KW-0328">Glycosyltransferase</keyword>
<feature type="compositionally biased region" description="Gly residues" evidence="5">
    <location>
        <begin position="138"/>
        <end position="148"/>
    </location>
</feature>
<evidence type="ECO:0000259" key="6">
    <source>
        <dbReference type="Pfam" id="PF00535"/>
    </source>
</evidence>
<evidence type="ECO:0000313" key="8">
    <source>
        <dbReference type="Proteomes" id="UP000520814"/>
    </source>
</evidence>